<dbReference type="EMBL" id="LFIV01000269">
    <property type="protein sequence ID" value="KZL64587.1"/>
    <property type="molecule type" value="Genomic_DNA"/>
</dbReference>
<reference evidence="1 2" key="1">
    <citation type="submission" date="2015-06" db="EMBL/GenBank/DDBJ databases">
        <title>Survival trade-offs in plant roots during colonization by closely related pathogenic and mutualistic fungi.</title>
        <authorList>
            <person name="Hacquard S."/>
            <person name="Kracher B."/>
            <person name="Hiruma K."/>
            <person name="Weinman A."/>
            <person name="Muench P."/>
            <person name="Garrido Oter R."/>
            <person name="Ver Loren van Themaat E."/>
            <person name="Dallerey J.-F."/>
            <person name="Damm U."/>
            <person name="Henrissat B."/>
            <person name="Lespinet O."/>
            <person name="Thon M."/>
            <person name="Kemen E."/>
            <person name="McHardy A.C."/>
            <person name="Schulze-Lefert P."/>
            <person name="O'Connell R.J."/>
        </authorList>
    </citation>
    <scope>NUCLEOTIDE SEQUENCE [LARGE SCALE GENOMIC DNA]</scope>
    <source>
        <strain evidence="1 2">0861</strain>
    </source>
</reference>
<gene>
    <name evidence="1" type="ORF">CT0861_11712</name>
</gene>
<keyword evidence="2" id="KW-1185">Reference proteome</keyword>
<dbReference type="Proteomes" id="UP000076552">
    <property type="component" value="Unassembled WGS sequence"/>
</dbReference>
<dbReference type="AlphaFoldDB" id="A0A166MER8"/>
<sequence>MRPPASPHYQRRPQWQPCNREPYATMPSDCCCTSSNVPPQEMPFPSRNPAPVVSPIRHPTRTRRGLAPIARVALLLMGGLILLFCSDTIRATGLDQTQNNKHPIEGPSGPLGNGPSVNLARVRVCRAVRRLHAHYYRTQVVPSRNSPASPALFPELFEYMGLDPNAAPGQAAVSKAWTARLADLVPVGGGAAGGEGGFCDDVCKSNNVAAVKESMLKGFDGGIVEEEGLIHAVASVLWENDSRAEYVDHFLPVLRPPASRIPIFKRADAGGVEAICPRNWPR</sequence>
<proteinExistence type="predicted"/>
<accession>A0A166MER8</accession>
<organism evidence="1 2">
    <name type="scientific">Colletotrichum tofieldiae</name>
    <dbReference type="NCBI Taxonomy" id="708197"/>
    <lineage>
        <taxon>Eukaryota</taxon>
        <taxon>Fungi</taxon>
        <taxon>Dikarya</taxon>
        <taxon>Ascomycota</taxon>
        <taxon>Pezizomycotina</taxon>
        <taxon>Sordariomycetes</taxon>
        <taxon>Hypocreomycetidae</taxon>
        <taxon>Glomerellales</taxon>
        <taxon>Glomerellaceae</taxon>
        <taxon>Colletotrichum</taxon>
        <taxon>Colletotrichum spaethianum species complex</taxon>
    </lineage>
</organism>
<evidence type="ECO:0000313" key="1">
    <source>
        <dbReference type="EMBL" id="KZL64587.1"/>
    </source>
</evidence>
<evidence type="ECO:0000313" key="2">
    <source>
        <dbReference type="Proteomes" id="UP000076552"/>
    </source>
</evidence>
<comment type="caution">
    <text evidence="1">The sequence shown here is derived from an EMBL/GenBank/DDBJ whole genome shotgun (WGS) entry which is preliminary data.</text>
</comment>
<protein>
    <submittedName>
        <fullName evidence="1">Uncharacterized protein</fullName>
    </submittedName>
</protein>
<name>A0A166MER8_9PEZI</name>